<evidence type="ECO:0000313" key="2">
    <source>
        <dbReference type="EMBL" id="RLP78639.1"/>
    </source>
</evidence>
<keyword evidence="1 2" id="KW-0808">Transferase</keyword>
<dbReference type="GO" id="GO:0008410">
    <property type="term" value="F:CoA-transferase activity"/>
    <property type="evidence" value="ECO:0007669"/>
    <property type="project" value="TreeGrafter"/>
</dbReference>
<dbReference type="EMBL" id="RCTF01000007">
    <property type="protein sequence ID" value="RLP78639.1"/>
    <property type="molecule type" value="Genomic_DNA"/>
</dbReference>
<proteinExistence type="predicted"/>
<dbReference type="SUPFAM" id="SSF89796">
    <property type="entry name" value="CoA-transferase family III (CaiB/BaiF)"/>
    <property type="match status" value="1"/>
</dbReference>
<dbReference type="InterPro" id="IPR003673">
    <property type="entry name" value="CoA-Trfase_fam_III"/>
</dbReference>
<gene>
    <name evidence="2" type="ORF">D9R14_10235</name>
</gene>
<dbReference type="InterPro" id="IPR023606">
    <property type="entry name" value="CoA-Trfase_III_dom_1_sf"/>
</dbReference>
<sequence>MSAPAGALSHLRAIEVGAFIAGPFCGQILADLGMDVIKVEPPGRGDAMRTWGAARTSNGKSLWWPVIGRNKRSLSLDLRKPDGRDILRRLVAEADVLIENFRPGTLERWGLAPEDLRRDNPSLIVARVSGFGQTGPYSEKAGFGAVAEAMAGLRTLTGYPDRPSTRVGISIGDSLAGLYAAIGVLTAVVARGQRAGAGQTIDVSIAEAVLGVMESILSEQAATGAVRTRSGPVLPKIAPSNVYPTAEGGEVVIAANADGLFRHLCEAMGRPDLADDPAFATHEARGARQAELDAIIGAWTKDRPRGEVIALMDRHGIPAGPVNDAAAVVSDPHFRARGAIVEVPDVSFGSVTMQGPVPKLDGTPGTIRWTGPEVGAHTRDILADALGLDAASLDRLAAEGVI</sequence>
<organism evidence="2 3">
    <name type="scientific">Xanthobacter tagetidis</name>
    <dbReference type="NCBI Taxonomy" id="60216"/>
    <lineage>
        <taxon>Bacteria</taxon>
        <taxon>Pseudomonadati</taxon>
        <taxon>Pseudomonadota</taxon>
        <taxon>Alphaproteobacteria</taxon>
        <taxon>Hyphomicrobiales</taxon>
        <taxon>Xanthobacteraceae</taxon>
        <taxon>Xanthobacter</taxon>
    </lineage>
</organism>
<dbReference type="RefSeq" id="WP_121623232.1">
    <property type="nucleotide sequence ID" value="NZ_JACIIW010000005.1"/>
</dbReference>
<accession>A0A3L7AE17</accession>
<dbReference type="OrthoDB" id="9806585at2"/>
<dbReference type="Pfam" id="PF02515">
    <property type="entry name" value="CoA_transf_3"/>
    <property type="match status" value="1"/>
</dbReference>
<dbReference type="InterPro" id="IPR050483">
    <property type="entry name" value="CoA-transferase_III_domain"/>
</dbReference>
<dbReference type="PANTHER" id="PTHR48207:SF3">
    <property type="entry name" value="SUCCINATE--HYDROXYMETHYLGLUTARATE COA-TRANSFERASE"/>
    <property type="match status" value="1"/>
</dbReference>
<dbReference type="Gene3D" id="3.30.1540.10">
    <property type="entry name" value="formyl-coa transferase, domain 3"/>
    <property type="match status" value="1"/>
</dbReference>
<dbReference type="Proteomes" id="UP000269692">
    <property type="component" value="Unassembled WGS sequence"/>
</dbReference>
<dbReference type="Gene3D" id="3.40.50.10540">
    <property type="entry name" value="Crotonobetainyl-coa:carnitine coa-transferase, domain 1"/>
    <property type="match status" value="1"/>
</dbReference>
<dbReference type="AlphaFoldDB" id="A0A3L7AE17"/>
<protein>
    <submittedName>
        <fullName evidence="2">CoA transferase</fullName>
    </submittedName>
</protein>
<keyword evidence="3" id="KW-1185">Reference proteome</keyword>
<comment type="caution">
    <text evidence="2">The sequence shown here is derived from an EMBL/GenBank/DDBJ whole genome shotgun (WGS) entry which is preliminary data.</text>
</comment>
<evidence type="ECO:0000313" key="3">
    <source>
        <dbReference type="Proteomes" id="UP000269692"/>
    </source>
</evidence>
<evidence type="ECO:0000256" key="1">
    <source>
        <dbReference type="ARBA" id="ARBA00022679"/>
    </source>
</evidence>
<name>A0A3L7AE17_9HYPH</name>
<dbReference type="InterPro" id="IPR044855">
    <property type="entry name" value="CoA-Trfase_III_dom3_sf"/>
</dbReference>
<reference evidence="2 3" key="1">
    <citation type="submission" date="2018-10" db="EMBL/GenBank/DDBJ databases">
        <title>Xanthobacter tagetidis genome sequencing and assembly.</title>
        <authorList>
            <person name="Maclea K.S."/>
            <person name="Goen A.E."/>
            <person name="Fatima S.A."/>
        </authorList>
    </citation>
    <scope>NUCLEOTIDE SEQUENCE [LARGE SCALE GENOMIC DNA]</scope>
    <source>
        <strain evidence="2 3">ATCC 700314</strain>
    </source>
</reference>
<dbReference type="PANTHER" id="PTHR48207">
    <property type="entry name" value="SUCCINATE--HYDROXYMETHYLGLUTARATE COA-TRANSFERASE"/>
    <property type="match status" value="1"/>
</dbReference>